<sequence>MRLLAVIICLLLCGITEAGAQLPRRGPRTTVQGGIMPKPDTLAKLTAMDSLLMQRADSLLQDTVLRDSLLRSGIDSLLLKDSLISTLRMQTRMDSLAIASADSLLHQSQPDPVDYRSELRPRKDTLSLSGVSWLSAIAPGFGQIYNKQYWKLPILYGTVGAGLTLFIHENNQYKPLKRQYDAMTLNSTTRTPELDALQTKMIRSNTRRQIYLGLTIASYIYFIGDAAINYQYDATPIKRATTLATICPGAGQIYNKSYWKLPFVVGGLASTIYVIDWNNRGYKRFKKAYELRAAYDNALNDPNIVDKPTSSSDEFRGAYSAEFLKNLKDNYRRNRDLSIIITAGLYILQIIDAHVDAHMKDYDISDDLSLSIEPAFNYTYVPAEGGNRPTFGFNISMKF</sequence>
<reference evidence="3" key="1">
    <citation type="journal article" date="2021" name="PeerJ">
        <title>Extensive microbial diversity within the chicken gut microbiome revealed by metagenomics and culture.</title>
        <authorList>
            <person name="Gilroy R."/>
            <person name="Ravi A."/>
            <person name="Getino M."/>
            <person name="Pursley I."/>
            <person name="Horton D.L."/>
            <person name="Alikhan N.F."/>
            <person name="Baker D."/>
            <person name="Gharbi K."/>
            <person name="Hall N."/>
            <person name="Watson M."/>
            <person name="Adriaenssens E.M."/>
            <person name="Foster-Nyarko E."/>
            <person name="Jarju S."/>
            <person name="Secka A."/>
            <person name="Antonio M."/>
            <person name="Oren A."/>
            <person name="Chaudhuri R.R."/>
            <person name="La Ragione R."/>
            <person name="Hildebrand F."/>
            <person name="Pallen M.J."/>
        </authorList>
    </citation>
    <scope>NUCLEOTIDE SEQUENCE</scope>
    <source>
        <strain evidence="3">CHK169-11906</strain>
    </source>
</reference>
<reference evidence="3" key="2">
    <citation type="submission" date="2021-04" db="EMBL/GenBank/DDBJ databases">
        <authorList>
            <person name="Gilroy R."/>
        </authorList>
    </citation>
    <scope>NUCLEOTIDE SEQUENCE</scope>
    <source>
        <strain evidence="3">CHK169-11906</strain>
    </source>
</reference>
<feature type="transmembrane region" description="Helical" evidence="1">
    <location>
        <begin position="258"/>
        <end position="277"/>
    </location>
</feature>
<comment type="caution">
    <text evidence="3">The sequence shown here is derived from an EMBL/GenBank/DDBJ whole genome shotgun (WGS) entry which is preliminary data.</text>
</comment>
<protein>
    <recommendedName>
        <fullName evidence="2">DUF5683 domain-containing protein</fullName>
    </recommendedName>
</protein>
<evidence type="ECO:0000259" key="2">
    <source>
        <dbReference type="Pfam" id="PF18935"/>
    </source>
</evidence>
<feature type="transmembrane region" description="Helical" evidence="1">
    <location>
        <begin position="210"/>
        <end position="232"/>
    </location>
</feature>
<proteinExistence type="predicted"/>
<keyword evidence="1" id="KW-0812">Transmembrane</keyword>
<evidence type="ECO:0000313" key="4">
    <source>
        <dbReference type="Proteomes" id="UP000824259"/>
    </source>
</evidence>
<gene>
    <name evidence="3" type="ORF">H9779_00300</name>
</gene>
<dbReference type="AlphaFoldDB" id="A0A9D2L318"/>
<dbReference type="Pfam" id="PF18935">
    <property type="entry name" value="DUF5683"/>
    <property type="match status" value="2"/>
</dbReference>
<dbReference type="InterPro" id="IPR043738">
    <property type="entry name" value="DUF5683"/>
</dbReference>
<keyword evidence="1" id="KW-1133">Transmembrane helix</keyword>
<keyword evidence="1" id="KW-0472">Membrane</keyword>
<accession>A0A9D2L318</accession>
<dbReference type="EMBL" id="DWYR01000001">
    <property type="protein sequence ID" value="HJA98033.1"/>
    <property type="molecule type" value="Genomic_DNA"/>
</dbReference>
<name>A0A9D2L318_9BACT</name>
<evidence type="ECO:0000313" key="3">
    <source>
        <dbReference type="EMBL" id="HJA98033.1"/>
    </source>
</evidence>
<evidence type="ECO:0000256" key="1">
    <source>
        <dbReference type="SAM" id="Phobius"/>
    </source>
</evidence>
<feature type="domain" description="DUF5683" evidence="2">
    <location>
        <begin position="130"/>
        <end position="229"/>
    </location>
</feature>
<organism evidence="3 4">
    <name type="scientific">Candidatus Alistipes avicola</name>
    <dbReference type="NCBI Taxonomy" id="2838432"/>
    <lineage>
        <taxon>Bacteria</taxon>
        <taxon>Pseudomonadati</taxon>
        <taxon>Bacteroidota</taxon>
        <taxon>Bacteroidia</taxon>
        <taxon>Bacteroidales</taxon>
        <taxon>Rikenellaceae</taxon>
        <taxon>Alistipes</taxon>
    </lineage>
</organism>
<feature type="domain" description="DUF5683" evidence="2">
    <location>
        <begin position="238"/>
        <end position="399"/>
    </location>
</feature>
<dbReference type="Proteomes" id="UP000824259">
    <property type="component" value="Unassembled WGS sequence"/>
</dbReference>